<dbReference type="PANTHER" id="PTHR10353">
    <property type="entry name" value="GLYCOSYL HYDROLASE"/>
    <property type="match status" value="1"/>
</dbReference>
<dbReference type="GO" id="GO:0008422">
    <property type="term" value="F:beta-glucosidase activity"/>
    <property type="evidence" value="ECO:0007669"/>
    <property type="project" value="TreeGrafter"/>
</dbReference>
<dbReference type="PANTHER" id="PTHR10353:SF36">
    <property type="entry name" value="LP05116P"/>
    <property type="match status" value="1"/>
</dbReference>
<dbReference type="InterPro" id="IPR017853">
    <property type="entry name" value="GH"/>
</dbReference>
<organism evidence="6 7">
    <name type="scientific">Fomitiporia mediterranea (strain MF3/22)</name>
    <name type="common">Grapevine white-rot fungus</name>
    <dbReference type="NCBI Taxonomy" id="694068"/>
    <lineage>
        <taxon>Eukaryota</taxon>
        <taxon>Fungi</taxon>
        <taxon>Dikarya</taxon>
        <taxon>Basidiomycota</taxon>
        <taxon>Agaricomycotina</taxon>
        <taxon>Agaricomycetes</taxon>
        <taxon>Hymenochaetales</taxon>
        <taxon>Hymenochaetaceae</taxon>
        <taxon>Fomitiporia</taxon>
    </lineage>
</organism>
<dbReference type="InterPro" id="IPR001360">
    <property type="entry name" value="Glyco_hydro_1"/>
</dbReference>
<evidence type="ECO:0000256" key="4">
    <source>
        <dbReference type="RuleBase" id="RU003690"/>
    </source>
</evidence>
<gene>
    <name evidence="6" type="ORF">FOMMEDRAFT_32421</name>
</gene>
<keyword evidence="5" id="KW-0732">Signal</keyword>
<dbReference type="PROSITE" id="PS51257">
    <property type="entry name" value="PROKAR_LIPOPROTEIN"/>
    <property type="match status" value="1"/>
</dbReference>
<accession>R7SH79</accession>
<dbReference type="SUPFAM" id="SSF51445">
    <property type="entry name" value="(Trans)glycosidases"/>
    <property type="match status" value="1"/>
</dbReference>
<comment type="similarity">
    <text evidence="1 4">Belongs to the glycosyl hydrolase 1 family.</text>
</comment>
<dbReference type="KEGG" id="fme:FOMMEDRAFT_32421"/>
<proteinExistence type="inferred from homology"/>
<keyword evidence="2 6" id="KW-0378">Hydrolase</keyword>
<dbReference type="EMBL" id="JH717986">
    <property type="protein sequence ID" value="EJC97652.1"/>
    <property type="molecule type" value="Genomic_DNA"/>
</dbReference>
<feature type="chain" id="PRO_5004444144" evidence="5">
    <location>
        <begin position="21"/>
        <end position="602"/>
    </location>
</feature>
<feature type="signal peptide" evidence="5">
    <location>
        <begin position="1"/>
        <end position="20"/>
    </location>
</feature>
<dbReference type="GeneID" id="18679194"/>
<dbReference type="PRINTS" id="PR00131">
    <property type="entry name" value="GLHYDRLASE1"/>
</dbReference>
<evidence type="ECO:0000313" key="6">
    <source>
        <dbReference type="EMBL" id="EJC97652.1"/>
    </source>
</evidence>
<dbReference type="OMA" id="TFEPFAY"/>
<dbReference type="AlphaFoldDB" id="R7SH79"/>
<evidence type="ECO:0000256" key="5">
    <source>
        <dbReference type="SAM" id="SignalP"/>
    </source>
</evidence>
<dbReference type="Gene3D" id="3.20.20.80">
    <property type="entry name" value="Glycosidases"/>
    <property type="match status" value="3"/>
</dbReference>
<dbReference type="RefSeq" id="XP_007272030.1">
    <property type="nucleotide sequence ID" value="XM_007271968.1"/>
</dbReference>
<dbReference type="eggNOG" id="KOG0626">
    <property type="taxonomic scope" value="Eukaryota"/>
</dbReference>
<dbReference type="Pfam" id="PF00232">
    <property type="entry name" value="Glyco_hydro_1"/>
    <property type="match status" value="2"/>
</dbReference>
<dbReference type="OrthoDB" id="65569at2759"/>
<dbReference type="Proteomes" id="UP000053630">
    <property type="component" value="Unassembled WGS sequence"/>
</dbReference>
<reference evidence="7" key="1">
    <citation type="journal article" date="2012" name="Science">
        <title>The Paleozoic origin of enzymatic lignin decomposition reconstructed from 31 fungal genomes.</title>
        <authorList>
            <person name="Floudas D."/>
            <person name="Binder M."/>
            <person name="Riley R."/>
            <person name="Barry K."/>
            <person name="Blanchette R.A."/>
            <person name="Henrissat B."/>
            <person name="Martinez A.T."/>
            <person name="Otillar R."/>
            <person name="Spatafora J.W."/>
            <person name="Yadav J.S."/>
            <person name="Aerts A."/>
            <person name="Benoit I."/>
            <person name="Boyd A."/>
            <person name="Carlson A."/>
            <person name="Copeland A."/>
            <person name="Coutinho P.M."/>
            <person name="de Vries R.P."/>
            <person name="Ferreira P."/>
            <person name="Findley K."/>
            <person name="Foster B."/>
            <person name="Gaskell J."/>
            <person name="Glotzer D."/>
            <person name="Gorecki P."/>
            <person name="Heitman J."/>
            <person name="Hesse C."/>
            <person name="Hori C."/>
            <person name="Igarashi K."/>
            <person name="Jurgens J.A."/>
            <person name="Kallen N."/>
            <person name="Kersten P."/>
            <person name="Kohler A."/>
            <person name="Kuees U."/>
            <person name="Kumar T.K.A."/>
            <person name="Kuo A."/>
            <person name="LaButti K."/>
            <person name="Larrondo L.F."/>
            <person name="Lindquist E."/>
            <person name="Ling A."/>
            <person name="Lombard V."/>
            <person name="Lucas S."/>
            <person name="Lundell T."/>
            <person name="Martin R."/>
            <person name="McLaughlin D.J."/>
            <person name="Morgenstern I."/>
            <person name="Morin E."/>
            <person name="Murat C."/>
            <person name="Nagy L.G."/>
            <person name="Nolan M."/>
            <person name="Ohm R.A."/>
            <person name="Patyshakuliyeva A."/>
            <person name="Rokas A."/>
            <person name="Ruiz-Duenas F.J."/>
            <person name="Sabat G."/>
            <person name="Salamov A."/>
            <person name="Samejima M."/>
            <person name="Schmutz J."/>
            <person name="Slot J.C."/>
            <person name="St John F."/>
            <person name="Stenlid J."/>
            <person name="Sun H."/>
            <person name="Sun S."/>
            <person name="Syed K."/>
            <person name="Tsang A."/>
            <person name="Wiebenga A."/>
            <person name="Young D."/>
            <person name="Pisabarro A."/>
            <person name="Eastwood D.C."/>
            <person name="Martin F."/>
            <person name="Cullen D."/>
            <person name="Grigoriev I.V."/>
            <person name="Hibbett D.S."/>
        </authorList>
    </citation>
    <scope>NUCLEOTIDE SEQUENCE [LARGE SCALE GENOMIC DNA]</scope>
    <source>
        <strain evidence="7">MF3/22</strain>
    </source>
</reference>
<keyword evidence="3" id="KW-0326">Glycosidase</keyword>
<evidence type="ECO:0000256" key="1">
    <source>
        <dbReference type="ARBA" id="ARBA00010838"/>
    </source>
</evidence>
<evidence type="ECO:0000256" key="3">
    <source>
        <dbReference type="ARBA" id="ARBA00023295"/>
    </source>
</evidence>
<name>R7SH79_FOMME</name>
<keyword evidence="7" id="KW-1185">Reference proteome</keyword>
<sequence>MTTLRTLMFWHLCLLTACAAQSSIRSATSIFSLSASSTLPESSPSSFIPSMPTVTSAPATVVTSFPGSLSTTTTVIPTSAPFIPIGSIPRTYKNETLDELWNLAGEVEDPPFTTTVEAEVPVTLPASAPPVYPTWYAVTPEKVLPDLKLPKNFKFGVVTAAYQVEGAVKLEGKGPTNWDWAQRQPGFVIDDTNGDITDLQYLLYKNDTARTAALGFKCPLILDLVGTNLPVRDERLTREPAGFESLFRLLTDSYSPHSDHWDMPLALSAYYGGMTSEEFVGDFVKDFATSYATTVFKAYNGRVKQWYTFNEPHVICSQILEYPFNTTLSPNVTLGNAMYHCAYYLLKAHAGAVKAFREMGIEGEIAFKNDGFVGKPWQTNTTEDFEAVERNAAFYVGMFSSADFFAIDLYRGVWIAAPENEISACAANSSDPNWPTCNVQVYYDSATGWPIGYVPEPTQNWLFATPQNLRYELKELKKRWPYDKIYISEFGFPQAEEGIRTDLAYILDDADRTNFYMTYLGEFLLAIHEDNIPLAGTFAWAMVDTLEWNAGTSTRFGIQNVNYTTLERHFKRSALALFLMTQNAQTAEKSRFQLTSAEQERD</sequence>
<evidence type="ECO:0000256" key="2">
    <source>
        <dbReference type="ARBA" id="ARBA00022801"/>
    </source>
</evidence>
<evidence type="ECO:0000313" key="7">
    <source>
        <dbReference type="Proteomes" id="UP000053630"/>
    </source>
</evidence>
<dbReference type="GO" id="GO:0005975">
    <property type="term" value="P:carbohydrate metabolic process"/>
    <property type="evidence" value="ECO:0007669"/>
    <property type="project" value="InterPro"/>
</dbReference>
<protein>
    <submittedName>
        <fullName evidence="6">Glycoside hydrolase</fullName>
    </submittedName>
</protein>